<comment type="caution">
    <text evidence="1">The sequence shown here is derived from an EMBL/GenBank/DDBJ whole genome shotgun (WGS) entry which is preliminary data.</text>
</comment>
<dbReference type="InterPro" id="IPR043132">
    <property type="entry name" value="BCAT-like_C"/>
</dbReference>
<gene>
    <name evidence="1" type="ORF">EDD27_2827</name>
</gene>
<dbReference type="SUPFAM" id="SSF56752">
    <property type="entry name" value="D-aminoacid aminotransferase-like PLP-dependent enzymes"/>
    <property type="match status" value="1"/>
</dbReference>
<accession>A0A438M3J6</accession>
<dbReference type="Gene3D" id="3.20.10.10">
    <property type="entry name" value="D-amino Acid Aminotransferase, subunit A, domain 2"/>
    <property type="match status" value="1"/>
</dbReference>
<evidence type="ECO:0000313" key="2">
    <source>
        <dbReference type="Proteomes" id="UP000284824"/>
    </source>
</evidence>
<keyword evidence="1" id="KW-0032">Aminotransferase</keyword>
<dbReference type="InterPro" id="IPR036038">
    <property type="entry name" value="Aminotransferase-like"/>
</dbReference>
<dbReference type="AlphaFoldDB" id="A0A438M3J6"/>
<dbReference type="GO" id="GO:0016829">
    <property type="term" value="F:lyase activity"/>
    <property type="evidence" value="ECO:0007669"/>
    <property type="project" value="UniProtKB-KW"/>
</dbReference>
<dbReference type="EMBL" id="SAUN01000001">
    <property type="protein sequence ID" value="RVX40420.1"/>
    <property type="molecule type" value="Genomic_DNA"/>
</dbReference>
<keyword evidence="2" id="KW-1185">Reference proteome</keyword>
<keyword evidence="1" id="KW-0808">Transferase</keyword>
<organism evidence="1 2">
    <name type="scientific">Nonomuraea polychroma</name>
    <dbReference type="NCBI Taxonomy" id="46176"/>
    <lineage>
        <taxon>Bacteria</taxon>
        <taxon>Bacillati</taxon>
        <taxon>Actinomycetota</taxon>
        <taxon>Actinomycetes</taxon>
        <taxon>Streptosporangiales</taxon>
        <taxon>Streptosporangiaceae</taxon>
        <taxon>Nonomuraea</taxon>
    </lineage>
</organism>
<dbReference type="GO" id="GO:0008483">
    <property type="term" value="F:transaminase activity"/>
    <property type="evidence" value="ECO:0007669"/>
    <property type="project" value="UniProtKB-KW"/>
</dbReference>
<keyword evidence="1" id="KW-0456">Lyase</keyword>
<dbReference type="RefSeq" id="WP_127932803.1">
    <property type="nucleotide sequence ID" value="NZ_SAUN01000001.1"/>
</dbReference>
<evidence type="ECO:0000313" key="1">
    <source>
        <dbReference type="EMBL" id="RVX40420.1"/>
    </source>
</evidence>
<name>A0A438M3J6_9ACTN</name>
<dbReference type="Pfam" id="PF01063">
    <property type="entry name" value="Aminotran_4"/>
    <property type="match status" value="1"/>
</dbReference>
<reference evidence="1 2" key="1">
    <citation type="submission" date="2019-01" db="EMBL/GenBank/DDBJ databases">
        <title>Sequencing the genomes of 1000 actinobacteria strains.</title>
        <authorList>
            <person name="Klenk H.-P."/>
        </authorList>
    </citation>
    <scope>NUCLEOTIDE SEQUENCE [LARGE SCALE GENOMIC DNA]</scope>
    <source>
        <strain evidence="1 2">DSM 43925</strain>
    </source>
</reference>
<dbReference type="Proteomes" id="UP000284824">
    <property type="component" value="Unassembled WGS sequence"/>
</dbReference>
<protein>
    <submittedName>
        <fullName evidence="1">Branched-subunit amino acid aminotransferase/4-amino-4-deoxychorismate lyase</fullName>
    </submittedName>
</protein>
<dbReference type="OrthoDB" id="8912228at2"/>
<sequence>MTRRAAIEGKPVGSDAYVALEARYGHFTAMQVRDRRTRGLDLHLERLESANLELFGVALDRAAVLGSIRAVLGDDVRDASVRVYVVESGGRPLVMATAAPPFHLSGRPQSVKPVVYQRYLPHIKQAAGFPQAHLIRQVARDGFDEALLTTEDGVISEGAITNLGGFAGGRLIWPDAPMLRGITMGLLQRMDVPQERRPLKVAALPELDQVFLCNSRGVVPVSRVGDVELRQDGELMARVIGFYDAIAGDPLD</sequence>
<proteinExistence type="predicted"/>
<dbReference type="InterPro" id="IPR001544">
    <property type="entry name" value="Aminotrans_IV"/>
</dbReference>
<dbReference type="NCBIfam" id="NF006734">
    <property type="entry name" value="PRK09266.1"/>
    <property type="match status" value="1"/>
</dbReference>